<evidence type="ECO:0000256" key="2">
    <source>
        <dbReference type="SAM" id="MobiDB-lite"/>
    </source>
</evidence>
<keyword evidence="4" id="KW-1185">Reference proteome</keyword>
<comment type="similarity">
    <text evidence="1">Belongs to the TCP11 family.</text>
</comment>
<name>A0AAJ0DHR0_9PEZI</name>
<comment type="caution">
    <text evidence="3">The sequence shown here is derived from an EMBL/GenBank/DDBJ whole genome shotgun (WGS) entry which is preliminary data.</text>
</comment>
<dbReference type="AlphaFoldDB" id="A0AAJ0DHR0"/>
<dbReference type="PANTHER" id="PTHR12832:SF11">
    <property type="entry name" value="LD23868P"/>
    <property type="match status" value="1"/>
</dbReference>
<sequence>MYPPSNNHNVGVDEHAPPSSSSFQSSTASGGNESPIADRSRPLKPVTSTIGSQEGGSPDQESPAISESSTCSDFPLPQQQSSSSWTKTTFEQSMSDPCYLIVEFMDEAGVELAECFRSATEQPPITPESLAELDMPRIINNPKLRHDCNFDRELHFRPNLDGPKGKQKIKSAEDYWKALEGELFIYGMVHQQRRDPSQSANEESWRGVLYASQKRLPQVFHTIRDILKTLVPDSDQKAILERLDVDLIMQEILNGVCDLIDLGSWLAKILKNHCAPMRDSMVDAMQLEIKRGASEEKPDKLVNGIRQLLNILEAMKLDVANHQIRHMRPLLVEDTVNFLRKYNAHRISLGKIDASRSYLWMEDERMFTDPALKVPSALEAVTSALLKSLVFYELAPTYPQTFYLDQDRLRGLRVDLHSSIYHLVCRDVLIAMAGPLIPRHDLQQAVAALHITISAIERLSNIAAEIMRIVLLLEGRGPPFDATLLDFIEQHLENDMHHGSSAFQKHGQDLLDRLIPKLQDSVHDNIKVSALRLQDILLPPAPLPAQPQPFGFGAVLAPVPATIQSDPDDDLIRRFTHVIVLHWQVWANLVYTGTPTPQDPDEEPKVPVAHAIYAPGAKWLPSSVGVVEMPASGLPTPAASPDPEASSPGPQARPIRPQANLTRSRASSSSTEASSTRPQSSSSRPQSSSSRPQAHSTGPQVHLTGLQIHSTGPQAAPSAHQTSSSDRQPSSPTLDHHSEHNHPNGKKQQPAA</sequence>
<gene>
    <name evidence="3" type="primary">SOK1</name>
    <name evidence="3" type="ORF">LTR09_008306</name>
</gene>
<protein>
    <submittedName>
        <fullName evidence="3">Protein SOSEKI 1</fullName>
    </submittedName>
</protein>
<dbReference type="InterPro" id="IPR008862">
    <property type="entry name" value="Tcp11"/>
</dbReference>
<reference evidence="3" key="1">
    <citation type="submission" date="2023-04" db="EMBL/GenBank/DDBJ databases">
        <title>Black Yeasts Isolated from many extreme environments.</title>
        <authorList>
            <person name="Coleine C."/>
            <person name="Stajich J.E."/>
            <person name="Selbmann L."/>
        </authorList>
    </citation>
    <scope>NUCLEOTIDE SEQUENCE</scope>
    <source>
        <strain evidence="3">CCFEE 5312</strain>
    </source>
</reference>
<dbReference type="GO" id="GO:0010737">
    <property type="term" value="P:protein kinase A signaling"/>
    <property type="evidence" value="ECO:0007669"/>
    <property type="project" value="TreeGrafter"/>
</dbReference>
<feature type="compositionally biased region" description="Low complexity" evidence="2">
    <location>
        <begin position="662"/>
        <end position="694"/>
    </location>
</feature>
<evidence type="ECO:0000256" key="1">
    <source>
        <dbReference type="ARBA" id="ARBA00010954"/>
    </source>
</evidence>
<feature type="compositionally biased region" description="Low complexity" evidence="2">
    <location>
        <begin position="635"/>
        <end position="650"/>
    </location>
</feature>
<organism evidence="3 4">
    <name type="scientific">Extremus antarcticus</name>
    <dbReference type="NCBI Taxonomy" id="702011"/>
    <lineage>
        <taxon>Eukaryota</taxon>
        <taxon>Fungi</taxon>
        <taxon>Dikarya</taxon>
        <taxon>Ascomycota</taxon>
        <taxon>Pezizomycotina</taxon>
        <taxon>Dothideomycetes</taxon>
        <taxon>Dothideomycetidae</taxon>
        <taxon>Mycosphaerellales</taxon>
        <taxon>Extremaceae</taxon>
        <taxon>Extremus</taxon>
    </lineage>
</organism>
<dbReference type="PANTHER" id="PTHR12832">
    <property type="entry name" value="TESTIS-SPECIFIC PROTEIN PBS13 T-COMPLEX 11"/>
    <property type="match status" value="1"/>
</dbReference>
<evidence type="ECO:0000313" key="4">
    <source>
        <dbReference type="Proteomes" id="UP001271007"/>
    </source>
</evidence>
<proteinExistence type="inferred from homology"/>
<dbReference type="EMBL" id="JAWDJX010000032">
    <property type="protein sequence ID" value="KAK3050395.1"/>
    <property type="molecule type" value="Genomic_DNA"/>
</dbReference>
<feature type="compositionally biased region" description="Low complexity" evidence="2">
    <location>
        <begin position="19"/>
        <end position="29"/>
    </location>
</feature>
<dbReference type="Proteomes" id="UP001271007">
    <property type="component" value="Unassembled WGS sequence"/>
</dbReference>
<feature type="compositionally biased region" description="Polar residues" evidence="2">
    <location>
        <begin position="707"/>
        <end position="733"/>
    </location>
</feature>
<feature type="compositionally biased region" description="Polar residues" evidence="2">
    <location>
        <begin position="59"/>
        <end position="72"/>
    </location>
</feature>
<feature type="region of interest" description="Disordered" evidence="2">
    <location>
        <begin position="631"/>
        <end position="752"/>
    </location>
</feature>
<feature type="region of interest" description="Disordered" evidence="2">
    <location>
        <begin position="1"/>
        <end position="88"/>
    </location>
</feature>
<evidence type="ECO:0000313" key="3">
    <source>
        <dbReference type="EMBL" id="KAK3050395.1"/>
    </source>
</evidence>
<dbReference type="Pfam" id="PF05794">
    <property type="entry name" value="Tcp11"/>
    <property type="match status" value="1"/>
</dbReference>
<accession>A0AAJ0DHR0</accession>